<reference evidence="1 2" key="1">
    <citation type="journal article" date="2010" name="J. Bacteriol.">
        <title>Genome sequence of Lentisphaera araneosa HTCC2155T, the type species of the order Lentisphaerales in the phylum Lentisphaerae.</title>
        <authorList>
            <person name="Thrash J.C."/>
            <person name="Cho J.C."/>
            <person name="Vergin K.L."/>
            <person name="Morris R.M."/>
            <person name="Giovannoni S.J."/>
        </authorList>
    </citation>
    <scope>NUCLEOTIDE SEQUENCE [LARGE SCALE GENOMIC DNA]</scope>
    <source>
        <strain evidence="1 2">HTCC2155</strain>
    </source>
</reference>
<dbReference type="EMBL" id="ABCK01000014">
    <property type="protein sequence ID" value="EDM26655.1"/>
    <property type="molecule type" value="Genomic_DNA"/>
</dbReference>
<evidence type="ECO:0000313" key="1">
    <source>
        <dbReference type="EMBL" id="EDM26655.1"/>
    </source>
</evidence>
<dbReference type="AlphaFoldDB" id="A6DNJ6"/>
<evidence type="ECO:0000313" key="2">
    <source>
        <dbReference type="Proteomes" id="UP000004947"/>
    </source>
</evidence>
<dbReference type="STRING" id="313628.LNTAR_18450"/>
<keyword evidence="2" id="KW-1185">Reference proteome</keyword>
<name>A6DNJ6_9BACT</name>
<comment type="caution">
    <text evidence="1">The sequence shown here is derived from an EMBL/GenBank/DDBJ whole genome shotgun (WGS) entry which is preliminary data.</text>
</comment>
<gene>
    <name evidence="1" type="ORF">LNTAR_18450</name>
</gene>
<dbReference type="Proteomes" id="UP000004947">
    <property type="component" value="Unassembled WGS sequence"/>
</dbReference>
<sequence>MEDVKKIKLDIPLVMKFSLTYNRAFDLFKKQQWLKAKETFLVAEKYLEQHDFEGSTKGAHFLASLYEMLSICDQKLKRPQDQNIQQHLANYKKRFRQVYIKEFIVAVLNSGVQYYKKSKTDFYAWYINPQKISFHETRIQRDYLLKKAELSEWPVIPRTFNAKSYLLCEKYVELYLKSIAMKEKPKWQHQRFESFLKAFSHLTVRVNYQIKSEFQSKALALLPRLNLSQQVKLLAVMGKYEDAESLIMRSRDNGNTNYFSTLKQLKEKSLSRVDLYKFEKKAYLSRNKNYWNRPSMVYSLYKDALDQRDFVFAEELILDLSKNKQRDETWQYSFDRGLEYMSIELKRRQGESLIALGLYRDLQKKLWKKKQSYCFISNIEKLVHEKILYLETVPQANHLPSLWKTEPRYTVNDYLPNGEKVTCLDHLNPEQKQIFNKIYAAIYFRRSLNSSRVMDNGGQEFIGKFGAKTIPLMITLLDNDKRTWRQEFIAETLLEKMAQPKYAGVLLEAFKRDFQYFEVALKAKPAKAAQILQVNAWVFGGDLLRVPLRILEHKLRQLYPEVYVQCLRLSSNYAQNLARVRKDLQNATIENKKEFRLVLRKALILHKAKEENSFHQTYRNSWHKQLFNRVKLMVYAY</sequence>
<proteinExistence type="predicted"/>
<organism evidence="1 2">
    <name type="scientific">Lentisphaera araneosa HTCC2155</name>
    <dbReference type="NCBI Taxonomy" id="313628"/>
    <lineage>
        <taxon>Bacteria</taxon>
        <taxon>Pseudomonadati</taxon>
        <taxon>Lentisphaerota</taxon>
        <taxon>Lentisphaeria</taxon>
        <taxon>Lentisphaerales</taxon>
        <taxon>Lentisphaeraceae</taxon>
        <taxon>Lentisphaera</taxon>
    </lineage>
</organism>
<protein>
    <submittedName>
        <fullName evidence="1">Uncharacterized protein</fullName>
    </submittedName>
</protein>
<accession>A6DNJ6</accession>